<dbReference type="InterPro" id="IPR044890">
    <property type="entry name" value="TMEM14_sf"/>
</dbReference>
<keyword evidence="8" id="KW-1185">Reference proteome</keyword>
<evidence type="ECO:0000256" key="4">
    <source>
        <dbReference type="ARBA" id="ARBA00022989"/>
    </source>
</evidence>
<sequence>MTGSQHISNTMALLLSVGGVAAYYNKRSKPSLIAGLALGSAFALSSYLISQQKHFEGHVLASASSIALLGAGVSRYFKATNKTIPLTLIVLGALSSYYQINKAMEWKQ</sequence>
<comment type="similarity">
    <text evidence="2">Belongs to the TMEM14 family.</text>
</comment>
<feature type="transmembrane region" description="Helical" evidence="6">
    <location>
        <begin position="83"/>
        <end position="100"/>
    </location>
</feature>
<evidence type="ECO:0000256" key="2">
    <source>
        <dbReference type="ARBA" id="ARBA00007590"/>
    </source>
</evidence>
<evidence type="ECO:0000256" key="1">
    <source>
        <dbReference type="ARBA" id="ARBA00004370"/>
    </source>
</evidence>
<proteinExistence type="inferred from homology"/>
<evidence type="ECO:0000313" key="8">
    <source>
        <dbReference type="Proteomes" id="UP000444721"/>
    </source>
</evidence>
<comment type="caution">
    <text evidence="7">The sequence shown here is derived from an EMBL/GenBank/DDBJ whole genome shotgun (WGS) entry which is preliminary data.</text>
</comment>
<feature type="transmembrane region" description="Helical" evidence="6">
    <location>
        <begin position="57"/>
        <end position="77"/>
    </location>
</feature>
<dbReference type="OMA" id="ALATWYY"/>
<dbReference type="AlphaFoldDB" id="A0A6A5C9J4"/>
<evidence type="ECO:0000313" key="7">
    <source>
        <dbReference type="EMBL" id="KAF0982035.1"/>
    </source>
</evidence>
<dbReference type="GO" id="GO:0016020">
    <property type="term" value="C:membrane"/>
    <property type="evidence" value="ECO:0007669"/>
    <property type="project" value="UniProtKB-SubCell"/>
</dbReference>
<dbReference type="PANTHER" id="PTHR12668">
    <property type="entry name" value="TRANSMEMBRANE PROTEIN 14, 15"/>
    <property type="match status" value="1"/>
</dbReference>
<dbReference type="Proteomes" id="UP000444721">
    <property type="component" value="Unassembled WGS sequence"/>
</dbReference>
<keyword evidence="3 6" id="KW-0812">Transmembrane</keyword>
<evidence type="ECO:0008006" key="9">
    <source>
        <dbReference type="Google" id="ProtNLM"/>
    </source>
</evidence>
<evidence type="ECO:0000256" key="3">
    <source>
        <dbReference type="ARBA" id="ARBA00022692"/>
    </source>
</evidence>
<reference evidence="7 8" key="1">
    <citation type="journal article" date="2019" name="Sci. Rep.">
        <title>Nanopore sequencing improves the draft genome of the human pathogenic amoeba Naegleria fowleri.</title>
        <authorList>
            <person name="Liechti N."/>
            <person name="Schurch N."/>
            <person name="Bruggmann R."/>
            <person name="Wittwer M."/>
        </authorList>
    </citation>
    <scope>NUCLEOTIDE SEQUENCE [LARGE SCALE GENOMIC DNA]</scope>
    <source>
        <strain evidence="7 8">ATCC 30894</strain>
    </source>
</reference>
<dbReference type="PANTHER" id="PTHR12668:SF53">
    <property type="entry name" value="TMEM14 PROTEIN HOMOLOG YJR085C"/>
    <property type="match status" value="1"/>
</dbReference>
<organism evidence="7 8">
    <name type="scientific">Naegleria fowleri</name>
    <name type="common">Brain eating amoeba</name>
    <dbReference type="NCBI Taxonomy" id="5763"/>
    <lineage>
        <taxon>Eukaryota</taxon>
        <taxon>Discoba</taxon>
        <taxon>Heterolobosea</taxon>
        <taxon>Tetramitia</taxon>
        <taxon>Eutetramitia</taxon>
        <taxon>Vahlkampfiidae</taxon>
        <taxon>Naegleria</taxon>
    </lineage>
</organism>
<protein>
    <recommendedName>
        <fullName evidence="9">Transmembrane protein 14</fullName>
    </recommendedName>
</protein>
<evidence type="ECO:0000256" key="6">
    <source>
        <dbReference type="SAM" id="Phobius"/>
    </source>
</evidence>
<dbReference type="Gene3D" id="1.10.10.1740">
    <property type="entry name" value="Transmembrane protein 14-like"/>
    <property type="match status" value="1"/>
</dbReference>
<dbReference type="VEuPathDB" id="AmoebaDB:NfTy_022530"/>
<accession>A0A6A5C9J4</accession>
<dbReference type="OrthoDB" id="5620at2759"/>
<dbReference type="VEuPathDB" id="AmoebaDB:FDP41_011896"/>
<evidence type="ECO:0000256" key="5">
    <source>
        <dbReference type="ARBA" id="ARBA00023136"/>
    </source>
</evidence>
<dbReference type="GeneID" id="68119111"/>
<dbReference type="EMBL" id="VFQX01000012">
    <property type="protein sequence ID" value="KAF0982035.1"/>
    <property type="molecule type" value="Genomic_DNA"/>
</dbReference>
<keyword evidence="4 6" id="KW-1133">Transmembrane helix</keyword>
<keyword evidence="5 6" id="KW-0472">Membrane</keyword>
<feature type="transmembrane region" description="Helical" evidence="6">
    <location>
        <begin position="31"/>
        <end position="50"/>
    </location>
</feature>
<dbReference type="VEuPathDB" id="AmoebaDB:NF0068610"/>
<dbReference type="InterPro" id="IPR005349">
    <property type="entry name" value="TMEM14"/>
</dbReference>
<name>A0A6A5C9J4_NAEFO</name>
<dbReference type="RefSeq" id="XP_044566748.1">
    <property type="nucleotide sequence ID" value="XM_044702355.1"/>
</dbReference>
<feature type="transmembrane region" description="Helical" evidence="6">
    <location>
        <begin position="7"/>
        <end position="25"/>
    </location>
</feature>
<dbReference type="Pfam" id="PF03647">
    <property type="entry name" value="Tmemb_14"/>
    <property type="match status" value="1"/>
</dbReference>
<comment type="subcellular location">
    <subcellularLocation>
        <location evidence="1">Membrane</location>
    </subcellularLocation>
</comment>
<gene>
    <name evidence="7" type="ORF">FDP41_011896</name>
</gene>